<evidence type="ECO:0000256" key="1">
    <source>
        <dbReference type="SAM" id="MobiDB-lite"/>
    </source>
</evidence>
<evidence type="ECO:0000313" key="3">
    <source>
        <dbReference type="Proteomes" id="UP000029965"/>
    </source>
</evidence>
<dbReference type="Ensembl" id="ENSCSAT00000019335.1">
    <property type="protein sequence ID" value="ENSCSAP00000018755.1"/>
    <property type="gene ID" value="ENSCSAG00000019245.1"/>
</dbReference>
<dbReference type="EMBL" id="AQIB01128308">
    <property type="status" value="NOT_ANNOTATED_CDS"/>
    <property type="molecule type" value="Genomic_DNA"/>
</dbReference>
<accession>A0A0D9SD16</accession>
<dbReference type="Bgee" id="ENSCSAG00000019245">
    <property type="expression patterns" value="Expressed in blood"/>
</dbReference>
<organism evidence="2 3">
    <name type="scientific">Chlorocebus sabaeus</name>
    <name type="common">Green monkey</name>
    <name type="synonym">Simia sabaea</name>
    <dbReference type="NCBI Taxonomy" id="60711"/>
    <lineage>
        <taxon>Eukaryota</taxon>
        <taxon>Metazoa</taxon>
        <taxon>Chordata</taxon>
        <taxon>Craniata</taxon>
        <taxon>Vertebrata</taxon>
        <taxon>Euteleostomi</taxon>
        <taxon>Mammalia</taxon>
        <taxon>Eutheria</taxon>
        <taxon>Euarchontoglires</taxon>
        <taxon>Primates</taxon>
        <taxon>Haplorrhini</taxon>
        <taxon>Catarrhini</taxon>
        <taxon>Cercopithecidae</taxon>
        <taxon>Cercopithecinae</taxon>
        <taxon>Chlorocebus</taxon>
    </lineage>
</organism>
<sequence>MRNARSTRPARAESWRLSLCFLNWQDAIISKPHCPAGRTCLTAAASHGSRGAGHSDKDQGRSPKHVVCHVEHKKQCPAEFTDSCGVDNAAASVPSQVGFPGHLTARTAAHKREALAVAPTPTLQVNARGAKLRAPKAPRTPDALEHGPKRAGEWKTGCF</sequence>
<reference evidence="2 3" key="1">
    <citation type="submission" date="2014-03" db="EMBL/GenBank/DDBJ databases">
        <authorList>
            <person name="Warren W."/>
            <person name="Wilson R.K."/>
        </authorList>
    </citation>
    <scope>NUCLEOTIDE SEQUENCE</scope>
</reference>
<feature type="compositionally biased region" description="Basic and acidic residues" evidence="1">
    <location>
        <begin position="142"/>
        <end position="153"/>
    </location>
</feature>
<dbReference type="eggNOG" id="ENOG502TK6N">
    <property type="taxonomic scope" value="Eukaryota"/>
</dbReference>
<evidence type="ECO:0000313" key="2">
    <source>
        <dbReference type="Ensembl" id="ENSCSAP00000018755.1"/>
    </source>
</evidence>
<dbReference type="KEGG" id="csab:103218821"/>
<dbReference type="AlphaFoldDB" id="A0A0D9SD16"/>
<dbReference type="GeneID" id="103218821"/>
<reference evidence="2" key="3">
    <citation type="submission" date="2025-09" db="UniProtKB">
        <authorList>
            <consortium name="Ensembl"/>
        </authorList>
    </citation>
    <scope>IDENTIFICATION</scope>
</reference>
<dbReference type="jPOST" id="A0A0D9SD16"/>
<protein>
    <submittedName>
        <fullName evidence="2">Uncharacterized protein</fullName>
    </submittedName>
</protein>
<dbReference type="Proteomes" id="UP000029965">
    <property type="component" value="Chromosome 11"/>
</dbReference>
<proteinExistence type="predicted"/>
<keyword evidence="3" id="KW-1185">Reference proteome</keyword>
<feature type="region of interest" description="Disordered" evidence="1">
    <location>
        <begin position="129"/>
        <end position="159"/>
    </location>
</feature>
<reference evidence="2" key="2">
    <citation type="submission" date="2025-08" db="UniProtKB">
        <authorList>
            <consortium name="Ensembl"/>
        </authorList>
    </citation>
    <scope>IDENTIFICATION</scope>
</reference>
<dbReference type="BioGRID-ORCS" id="103218821">
    <property type="hits" value="0 hits in 6 CRISPR screens"/>
</dbReference>
<dbReference type="RefSeq" id="XP_072876702.1">
    <property type="nucleotide sequence ID" value="XM_073020601.1"/>
</dbReference>
<name>A0A0D9SD16_CHLSB</name>